<evidence type="ECO:0000256" key="6">
    <source>
        <dbReference type="SAM" id="Phobius"/>
    </source>
</evidence>
<name>A0A8S0SBB3_OLEEU</name>
<dbReference type="GO" id="GO:0080044">
    <property type="term" value="F:quercetin 7-O-glucosyltransferase activity"/>
    <property type="evidence" value="ECO:0007669"/>
    <property type="project" value="TreeGrafter"/>
</dbReference>
<evidence type="ECO:0000256" key="1">
    <source>
        <dbReference type="ARBA" id="ARBA00009995"/>
    </source>
</evidence>
<dbReference type="OrthoDB" id="5835829at2759"/>
<dbReference type="Gramene" id="OE9A061490T1">
    <property type="protein sequence ID" value="OE9A061490C1"/>
    <property type="gene ID" value="OE9A061490"/>
</dbReference>
<dbReference type="AlphaFoldDB" id="A0A8S0SBB3"/>
<keyword evidence="6" id="KW-0812">Transmembrane</keyword>
<evidence type="ECO:0000256" key="3">
    <source>
        <dbReference type="ARBA" id="ARBA00022679"/>
    </source>
</evidence>
<dbReference type="Proteomes" id="UP000594638">
    <property type="component" value="Unassembled WGS sequence"/>
</dbReference>
<gene>
    <name evidence="7" type="ORF">OLEA9_A061490</name>
</gene>
<dbReference type="InterPro" id="IPR035595">
    <property type="entry name" value="UDP_glycos_trans_CS"/>
</dbReference>
<evidence type="ECO:0000313" key="7">
    <source>
        <dbReference type="EMBL" id="CAA2990092.1"/>
    </source>
</evidence>
<reference evidence="7 8" key="1">
    <citation type="submission" date="2019-12" db="EMBL/GenBank/DDBJ databases">
        <authorList>
            <person name="Alioto T."/>
            <person name="Alioto T."/>
            <person name="Gomez Garrido J."/>
        </authorList>
    </citation>
    <scope>NUCLEOTIDE SEQUENCE [LARGE SCALE GENOMIC DNA]</scope>
</reference>
<comment type="similarity">
    <text evidence="1 4">Belongs to the UDP-glycosyltransferase family.</text>
</comment>
<dbReference type="PANTHER" id="PTHR11926">
    <property type="entry name" value="GLUCOSYL/GLUCURONOSYL TRANSFERASES"/>
    <property type="match status" value="1"/>
</dbReference>
<protein>
    <recommendedName>
        <fullName evidence="5">Glycosyltransferase</fullName>
        <ecNumber evidence="5">2.4.1.-</ecNumber>
    </recommendedName>
</protein>
<evidence type="ECO:0000313" key="8">
    <source>
        <dbReference type="Proteomes" id="UP000594638"/>
    </source>
</evidence>
<keyword evidence="8" id="KW-1185">Reference proteome</keyword>
<dbReference type="PANTHER" id="PTHR11926:SF1494">
    <property type="entry name" value="FLAVONOL 3-O-GLUCOSYLTRANSFERASE UGT76E12-RELATED"/>
    <property type="match status" value="1"/>
</dbReference>
<dbReference type="Pfam" id="PF00201">
    <property type="entry name" value="UDPGT"/>
    <property type="match status" value="1"/>
</dbReference>
<dbReference type="EC" id="2.4.1.-" evidence="5"/>
<evidence type="ECO:0000256" key="4">
    <source>
        <dbReference type="RuleBase" id="RU003718"/>
    </source>
</evidence>
<accession>A0A8S0SBB3</accession>
<keyword evidence="2 4" id="KW-0328">Glycosyltransferase</keyword>
<keyword evidence="6" id="KW-1133">Transmembrane helix</keyword>
<dbReference type="GO" id="GO:0080043">
    <property type="term" value="F:quercetin 3-O-glucosyltransferase activity"/>
    <property type="evidence" value="ECO:0007669"/>
    <property type="project" value="TreeGrafter"/>
</dbReference>
<dbReference type="SUPFAM" id="SSF53756">
    <property type="entry name" value="UDP-Glycosyltransferase/glycogen phosphorylase"/>
    <property type="match status" value="1"/>
</dbReference>
<dbReference type="Gene3D" id="3.40.50.2000">
    <property type="entry name" value="Glycogen Phosphorylase B"/>
    <property type="match status" value="2"/>
</dbReference>
<organism evidence="7 8">
    <name type="scientific">Olea europaea subsp. europaea</name>
    <dbReference type="NCBI Taxonomy" id="158383"/>
    <lineage>
        <taxon>Eukaryota</taxon>
        <taxon>Viridiplantae</taxon>
        <taxon>Streptophyta</taxon>
        <taxon>Embryophyta</taxon>
        <taxon>Tracheophyta</taxon>
        <taxon>Spermatophyta</taxon>
        <taxon>Magnoliopsida</taxon>
        <taxon>eudicotyledons</taxon>
        <taxon>Gunneridae</taxon>
        <taxon>Pentapetalae</taxon>
        <taxon>asterids</taxon>
        <taxon>lamiids</taxon>
        <taxon>Lamiales</taxon>
        <taxon>Oleaceae</taxon>
        <taxon>Oleeae</taxon>
        <taxon>Olea</taxon>
    </lineage>
</organism>
<keyword evidence="3 4" id="KW-0808">Transferase</keyword>
<dbReference type="EMBL" id="CACTIH010004200">
    <property type="protein sequence ID" value="CAA2990092.1"/>
    <property type="molecule type" value="Genomic_DNA"/>
</dbReference>
<proteinExistence type="inferred from homology"/>
<dbReference type="CDD" id="cd03784">
    <property type="entry name" value="GT1_Gtf-like"/>
    <property type="match status" value="1"/>
</dbReference>
<comment type="caution">
    <text evidence="7">The sequence shown here is derived from an EMBL/GenBank/DDBJ whole genome shotgun (WGS) entry which is preliminary data.</text>
</comment>
<keyword evidence="6" id="KW-0472">Membrane</keyword>
<dbReference type="PROSITE" id="PS00375">
    <property type="entry name" value="UDPGT"/>
    <property type="match status" value="1"/>
</dbReference>
<sequence>MVDAAHNPHAILVTYPLQGHVIPSVHLAIKLASRGFAITFINTKSIHHQITSTAKESGEDIFAAARKMGLDIRYTTISDGLPLKFNRSLNRDKFNASLLHVFSAHVEEAVEEIVKGAEPAVSCLIADTFFVWPGKMAKKYGLLYISFWAEPALIFTLYYHLHLLRLNGHFGCIEFAYQDPINYIPGVDSLEPKDLASYLQETNTTTACRRILFGAFDDVREANYVLCNTVQELEPKTISALRERIKFFAVGPIFPPRFTKSIVPTSLWAESDCTSWLDSKPHGSVLFVSFGGHADISNNELKEIAHGLLQSNVNFIWVLKPDSVTSNDEKNPLPDGFQQEETSDRAMIVPWCCQIQVLAHPAIQGFLTHCGWNSILESIWCQVPLLCFPLNTDQFTNRKLVVNDWKIGINLCERKPVTRVEVSKKIKHLMTGKSADELSHAIKEVKKTLEQAVAADGSSEKNMDQFIQELKVKIQNKGRPIVAKH</sequence>
<evidence type="ECO:0000256" key="5">
    <source>
        <dbReference type="RuleBase" id="RU362057"/>
    </source>
</evidence>
<dbReference type="InterPro" id="IPR002213">
    <property type="entry name" value="UDP_glucos_trans"/>
</dbReference>
<dbReference type="FunFam" id="3.40.50.2000:FF:000078">
    <property type="entry name" value="Glycosyltransferase"/>
    <property type="match status" value="1"/>
</dbReference>
<feature type="transmembrane region" description="Helical" evidence="6">
    <location>
        <begin position="142"/>
        <end position="161"/>
    </location>
</feature>
<evidence type="ECO:0000256" key="2">
    <source>
        <dbReference type="ARBA" id="ARBA00022676"/>
    </source>
</evidence>